<protein>
    <submittedName>
        <fullName evidence="1">Uncharacterized protein</fullName>
    </submittedName>
</protein>
<name>A0AAV1HD51_XYRNO</name>
<sequence length="97" mass="10798">MVTNVNGPRPNGRHGHEDSMVSNMWPFPEKKVPVGFPWFRNVPGPRLLRLTGPPSGPGSCQDEENTLRRHTVTGADVVVRVRQSFHFTRRAIDSPAG</sequence>
<evidence type="ECO:0000313" key="2">
    <source>
        <dbReference type="Proteomes" id="UP001178508"/>
    </source>
</evidence>
<organism evidence="1 2">
    <name type="scientific">Xyrichtys novacula</name>
    <name type="common">Pearly razorfish</name>
    <name type="synonym">Hemipteronotus novacula</name>
    <dbReference type="NCBI Taxonomy" id="13765"/>
    <lineage>
        <taxon>Eukaryota</taxon>
        <taxon>Metazoa</taxon>
        <taxon>Chordata</taxon>
        <taxon>Craniata</taxon>
        <taxon>Vertebrata</taxon>
        <taxon>Euteleostomi</taxon>
        <taxon>Actinopterygii</taxon>
        <taxon>Neopterygii</taxon>
        <taxon>Teleostei</taxon>
        <taxon>Neoteleostei</taxon>
        <taxon>Acanthomorphata</taxon>
        <taxon>Eupercaria</taxon>
        <taxon>Labriformes</taxon>
        <taxon>Labridae</taxon>
        <taxon>Xyrichtys</taxon>
    </lineage>
</organism>
<dbReference type="EMBL" id="OY660883">
    <property type="protein sequence ID" value="CAJ1082613.1"/>
    <property type="molecule type" value="Genomic_DNA"/>
</dbReference>
<keyword evidence="2" id="KW-1185">Reference proteome</keyword>
<gene>
    <name evidence="1" type="ORF">XNOV1_A025074</name>
</gene>
<evidence type="ECO:0000313" key="1">
    <source>
        <dbReference type="EMBL" id="CAJ1082613.1"/>
    </source>
</evidence>
<accession>A0AAV1HD51</accession>
<proteinExistence type="predicted"/>
<dbReference type="AlphaFoldDB" id="A0AAV1HD51"/>
<reference evidence="1" key="1">
    <citation type="submission" date="2023-08" db="EMBL/GenBank/DDBJ databases">
        <authorList>
            <person name="Alioto T."/>
            <person name="Alioto T."/>
            <person name="Gomez Garrido J."/>
        </authorList>
    </citation>
    <scope>NUCLEOTIDE SEQUENCE</scope>
</reference>
<dbReference type="Proteomes" id="UP001178508">
    <property type="component" value="Chromosome 20"/>
</dbReference>